<dbReference type="AlphaFoldDB" id="A0A433ML60"/>
<accession>A0A433ML60</accession>
<dbReference type="RefSeq" id="WP_126022830.1">
    <property type="nucleotide sequence ID" value="NZ_RXFT01000006.1"/>
</dbReference>
<dbReference type="OrthoDB" id="6052886at2"/>
<dbReference type="EMBL" id="RXFT01000006">
    <property type="protein sequence ID" value="RUR68696.1"/>
    <property type="molecule type" value="Genomic_DNA"/>
</dbReference>
<proteinExistence type="predicted"/>
<gene>
    <name evidence="1" type="ORF">EJP67_16665</name>
</gene>
<evidence type="ECO:0000313" key="1">
    <source>
        <dbReference type="EMBL" id="RUR68696.1"/>
    </source>
</evidence>
<reference evidence="1 2" key="1">
    <citation type="submission" date="2018-12" db="EMBL/GenBank/DDBJ databases">
        <title>The genome sequences of Variovorax guangxiensis DSM 27352.</title>
        <authorList>
            <person name="Gao J."/>
            <person name="Sun J."/>
        </authorList>
    </citation>
    <scope>NUCLEOTIDE SEQUENCE [LARGE SCALE GENOMIC DNA]</scope>
    <source>
        <strain evidence="1 2">DSM 27352</strain>
    </source>
</reference>
<dbReference type="Proteomes" id="UP000281118">
    <property type="component" value="Unassembled WGS sequence"/>
</dbReference>
<sequence>MSDAVTGLINTGLDATAGEGNGFRFQRVSAAADNLMSGAGLPEPKNATERVVQDVAAGMAGGASSAAAGQLTARLAQTAGAPVAEAVGNSLAAAPGMQVVSGATGAGAAGVTRENGGGAVAQTVAGLAGALAPTTVPFAARAAVRGAIRGGEAGRAEMADRIQTFEQATGTTPTMGQATGSRAIQAAETGLSNVVGGSGIMIRRGEAQAEAMQRSVQELTDALAPNATGTDAGAAIAKGVNAFKDNVKTVQQRLYSDLDKYIPAATPMGVSRTQQVLESLNEGIPGAPNISNFFKNARIGSIERALGDDLELARRAQAPTGMSSTGATTLPGQLPYEAVQKLRSLVGREISDNSLLSDVPRSKWRALYAALSEDLGDAANAAGPQARQTWERANRYTRTSIERLEQLEAVVNKDAPEKIFRAATTGLAEGGTQIARVMKSMPVENRREVTAAVLQRLGRAKPGQQNELGDAFSSETFLTNLANMSPSARRALFGGSGFPGLEERVTQLGAVANMRREGSKVFANPSGTARQGAMIGWAAGLGTALATGNAAAIGTALATPIVTNAAARLLTSPARVRAAAEINQVNAAMGPVSAAAAATQGQSLEERKAANLARIRAQRETQRKN</sequence>
<comment type="caution">
    <text evidence="1">The sequence shown here is derived from an EMBL/GenBank/DDBJ whole genome shotgun (WGS) entry which is preliminary data.</text>
</comment>
<evidence type="ECO:0008006" key="3">
    <source>
        <dbReference type="Google" id="ProtNLM"/>
    </source>
</evidence>
<protein>
    <recommendedName>
        <fullName evidence="3">DNA transfer protein</fullName>
    </recommendedName>
</protein>
<evidence type="ECO:0000313" key="2">
    <source>
        <dbReference type="Proteomes" id="UP000281118"/>
    </source>
</evidence>
<organism evidence="1 2">
    <name type="scientific">Variovorax guangxiensis</name>
    <dbReference type="NCBI Taxonomy" id="1775474"/>
    <lineage>
        <taxon>Bacteria</taxon>
        <taxon>Pseudomonadati</taxon>
        <taxon>Pseudomonadota</taxon>
        <taxon>Betaproteobacteria</taxon>
        <taxon>Burkholderiales</taxon>
        <taxon>Comamonadaceae</taxon>
        <taxon>Variovorax</taxon>
    </lineage>
</organism>
<name>A0A433ML60_9BURK</name>